<dbReference type="SMART" id="SM01401">
    <property type="entry name" value="Sds3"/>
    <property type="match status" value="1"/>
</dbReference>
<evidence type="ECO:0000256" key="1">
    <source>
        <dbReference type="ARBA" id="ARBA00004123"/>
    </source>
</evidence>
<feature type="region of interest" description="Disordered" evidence="6">
    <location>
        <begin position="1"/>
        <end position="236"/>
    </location>
</feature>
<feature type="region of interest" description="Disordered" evidence="6">
    <location>
        <begin position="777"/>
        <end position="977"/>
    </location>
</feature>
<feature type="compositionally biased region" description="Acidic residues" evidence="6">
    <location>
        <begin position="306"/>
        <end position="323"/>
    </location>
</feature>
<evidence type="ECO:0000256" key="5">
    <source>
        <dbReference type="ARBA" id="ARBA00023242"/>
    </source>
</evidence>
<reference evidence="7 8" key="1">
    <citation type="submission" date="2018-03" db="EMBL/GenBank/DDBJ databases">
        <authorList>
            <person name="Guldener U."/>
        </authorList>
    </citation>
    <scope>NUCLEOTIDE SEQUENCE [LARGE SCALE GENOMIC DNA]</scope>
    <source>
        <strain evidence="7 8">NBRC100155</strain>
    </source>
</reference>
<evidence type="ECO:0000256" key="2">
    <source>
        <dbReference type="ARBA" id="ARBA00022491"/>
    </source>
</evidence>
<evidence type="ECO:0000313" key="8">
    <source>
        <dbReference type="Proteomes" id="UP000324022"/>
    </source>
</evidence>
<protein>
    <submittedName>
        <fullName evidence="7">Uncharacterized protein</fullName>
    </submittedName>
</protein>
<keyword evidence="3" id="KW-0805">Transcription regulation</keyword>
<keyword evidence="2" id="KW-0678">Repressor</keyword>
<keyword evidence="5" id="KW-0539">Nucleus</keyword>
<evidence type="ECO:0000256" key="6">
    <source>
        <dbReference type="SAM" id="MobiDB-lite"/>
    </source>
</evidence>
<dbReference type="EMBL" id="OOIN01000030">
    <property type="protein sequence ID" value="SPO29846.1"/>
    <property type="molecule type" value="Genomic_DNA"/>
</dbReference>
<gene>
    <name evidence="7" type="ORF">UTRI_06119_B</name>
</gene>
<feature type="compositionally biased region" description="Polar residues" evidence="6">
    <location>
        <begin position="12"/>
        <end position="23"/>
    </location>
</feature>
<feature type="compositionally biased region" description="Acidic residues" evidence="6">
    <location>
        <begin position="119"/>
        <end position="132"/>
    </location>
</feature>
<feature type="region of interest" description="Disordered" evidence="6">
    <location>
        <begin position="715"/>
        <end position="739"/>
    </location>
</feature>
<evidence type="ECO:0000256" key="4">
    <source>
        <dbReference type="ARBA" id="ARBA00023163"/>
    </source>
</evidence>
<feature type="compositionally biased region" description="Gly residues" evidence="6">
    <location>
        <begin position="820"/>
        <end position="841"/>
    </location>
</feature>
<dbReference type="InterPro" id="IPR013907">
    <property type="entry name" value="Sds3"/>
</dbReference>
<feature type="compositionally biased region" description="Polar residues" evidence="6">
    <location>
        <begin position="137"/>
        <end position="156"/>
    </location>
</feature>
<dbReference type="PANTHER" id="PTHR21964">
    <property type="entry name" value="BREAST CANCER METASTASIS-SUPPRESSOR 1"/>
    <property type="match status" value="1"/>
</dbReference>
<feature type="region of interest" description="Disordered" evidence="6">
    <location>
        <begin position="590"/>
        <end position="618"/>
    </location>
</feature>
<accession>A0A5C3EJM5</accession>
<dbReference type="Proteomes" id="UP000324022">
    <property type="component" value="Unassembled WGS sequence"/>
</dbReference>
<dbReference type="Gene3D" id="1.20.5.1500">
    <property type="match status" value="1"/>
</dbReference>
<feature type="compositionally biased region" description="Low complexity" evidence="6">
    <location>
        <begin position="861"/>
        <end position="892"/>
    </location>
</feature>
<feature type="compositionally biased region" description="Acidic residues" evidence="6">
    <location>
        <begin position="162"/>
        <end position="209"/>
    </location>
</feature>
<keyword evidence="4" id="KW-0804">Transcription</keyword>
<dbReference type="OrthoDB" id="20886at2759"/>
<dbReference type="GO" id="GO:0010468">
    <property type="term" value="P:regulation of gene expression"/>
    <property type="evidence" value="ECO:0007669"/>
    <property type="project" value="UniProtKB-ARBA"/>
</dbReference>
<organism evidence="7 8">
    <name type="scientific">Ustilago trichophora</name>
    <dbReference type="NCBI Taxonomy" id="86804"/>
    <lineage>
        <taxon>Eukaryota</taxon>
        <taxon>Fungi</taxon>
        <taxon>Dikarya</taxon>
        <taxon>Basidiomycota</taxon>
        <taxon>Ustilaginomycotina</taxon>
        <taxon>Ustilaginomycetes</taxon>
        <taxon>Ustilaginales</taxon>
        <taxon>Ustilaginaceae</taxon>
        <taxon>Ustilago</taxon>
    </lineage>
</organism>
<name>A0A5C3EJM5_9BASI</name>
<dbReference type="GO" id="GO:0005654">
    <property type="term" value="C:nucleoplasm"/>
    <property type="evidence" value="ECO:0007669"/>
    <property type="project" value="UniProtKB-ARBA"/>
</dbReference>
<evidence type="ECO:0000313" key="7">
    <source>
        <dbReference type="EMBL" id="SPO29846.1"/>
    </source>
</evidence>
<feature type="region of interest" description="Disordered" evidence="6">
    <location>
        <begin position="250"/>
        <end position="444"/>
    </location>
</feature>
<comment type="subcellular location">
    <subcellularLocation>
        <location evidence="1">Nucleus</location>
    </subcellularLocation>
</comment>
<proteinExistence type="predicted"/>
<feature type="compositionally biased region" description="Basic and acidic residues" evidence="6">
    <location>
        <begin position="396"/>
        <end position="424"/>
    </location>
</feature>
<feature type="compositionally biased region" description="Acidic residues" evidence="6">
    <location>
        <begin position="259"/>
        <end position="278"/>
    </location>
</feature>
<dbReference type="Pfam" id="PF08598">
    <property type="entry name" value="Sds3"/>
    <property type="match status" value="1"/>
</dbReference>
<sequence>MPLSPATESHIAAQSSAASNTSPHPHAYVHLHASHSDHHPAESSDAETEPLPYDDVAEEDRNSDIVMDPNELAHHAGAVVDTDADAPGQETADVSMEHSISDQQEPSHAQDLADHADHDEDDQEDEDGEGEDALPASQATATHDPNSNMSSPQKTGGFTGDEFSDESELTDEDEDPNEDEDASSLSDDDLGGSDDEEEEEDENDDDDDPDSKTHEDEAAEALAALTGGTDGANDDASAAAAGLDALAMLATAGDAEADHGDEDEEDEEEEASDAEGQDADTAGEAGASLDDNAKHGRLQQLRQEADGDDLSSDITPEPEDGEIDGAAGADDGSDQDDDATPRDTDLDLIASMKKRAAATGGATSLLEPEQLVDSLPGSAASSRAASPLGDEDEDADKAKSTEDHEGDADAKAPEAEQAEAEHLDTAAGTPAPDAAEHEEDTSTDEAAIRRQEAMEALTKIEIGFAMLRDRLYVERLQEISKEGDMILDGIHPELLHLTKAIEMRRQRRTQLVEMWFEQQEQQYERVAKAEEFAAWSIWRSSCASLRRDMMDEFSRKRRRLDREKRTLDAPRPARRHHIFETELVRNPDRLHIPLDPSMTTEEAERGEANGNKSGRKASAKRKALAREIEAGDEFVAYPDLKGLAEADVMTDIEQMGIRPVGVPPGMYDPFYGPPVGLEFQNPDVYAMYGPEAAAAAAAAAQAHMNGFPYGLPPGARGLPPPPPGMMAPGTPGSVHTPHRHGMHPLPPPPPGHMHPLEMGMMPFDPYAAAEMERAVRMHHREQQARMGGMDSNDPHHRSSPFPPDMYPPPYPPHFNLPPGAAGGGGPGGRSGPGMGGGGRGGMTNMPPSPTPPRRKERASVEESVSVSGRGRGAAKTSGRSSKQSRSSQASTAPPREAHLGAGGASPSHAKTKTNLPPPPSMSSSTGGLVDEREHKPMSNGAAARGSSAKQPQGAAGIKGLQQQQPPPPAAATPVAAAASVGVGNARLYPPSQTSTK</sequence>
<keyword evidence="8" id="KW-1185">Reference proteome</keyword>
<evidence type="ECO:0000256" key="3">
    <source>
        <dbReference type="ARBA" id="ARBA00023015"/>
    </source>
</evidence>
<feature type="compositionally biased region" description="Pro residues" evidence="6">
    <location>
        <begin position="800"/>
        <end position="815"/>
    </location>
</feature>
<dbReference type="AlphaFoldDB" id="A0A5C3EJM5"/>